<evidence type="ECO:0000256" key="4">
    <source>
        <dbReference type="ARBA" id="ARBA00023163"/>
    </source>
</evidence>
<name>A0AAN6RE58_9PLEO</name>
<dbReference type="EMBL" id="WVTA01000015">
    <property type="protein sequence ID" value="KAK3201950.1"/>
    <property type="molecule type" value="Genomic_DNA"/>
</dbReference>
<feature type="region of interest" description="Disordered" evidence="7">
    <location>
        <begin position="753"/>
        <end position="792"/>
    </location>
</feature>
<comment type="similarity">
    <text evidence="2">Belongs to the TEC1 family.</text>
</comment>
<feature type="region of interest" description="Disordered" evidence="7">
    <location>
        <begin position="980"/>
        <end position="1004"/>
    </location>
</feature>
<evidence type="ECO:0000256" key="7">
    <source>
        <dbReference type="SAM" id="MobiDB-lite"/>
    </source>
</evidence>
<keyword evidence="4" id="KW-0804">Transcription</keyword>
<feature type="region of interest" description="Disordered" evidence="7">
    <location>
        <begin position="168"/>
        <end position="189"/>
    </location>
</feature>
<feature type="compositionally biased region" description="Polar residues" evidence="7">
    <location>
        <begin position="1197"/>
        <end position="1217"/>
    </location>
</feature>
<dbReference type="Pfam" id="PF01285">
    <property type="entry name" value="TEA"/>
    <property type="match status" value="1"/>
</dbReference>
<comment type="subcellular location">
    <subcellularLocation>
        <location evidence="1">Nucleus</location>
    </subcellularLocation>
</comment>
<feature type="compositionally biased region" description="Polar residues" evidence="7">
    <location>
        <begin position="175"/>
        <end position="189"/>
    </location>
</feature>
<evidence type="ECO:0000259" key="8">
    <source>
        <dbReference type="PROSITE" id="PS51088"/>
    </source>
</evidence>
<dbReference type="GO" id="GO:0005667">
    <property type="term" value="C:transcription regulator complex"/>
    <property type="evidence" value="ECO:0007669"/>
    <property type="project" value="TreeGrafter"/>
</dbReference>
<accession>A0AAN6RE58</accession>
<comment type="caution">
    <text evidence="9">The sequence shown here is derived from an EMBL/GenBank/DDBJ whole genome shotgun (WGS) entry which is preliminary data.</text>
</comment>
<feature type="domain" description="TEA" evidence="8">
    <location>
        <begin position="80"/>
        <end position="154"/>
    </location>
</feature>
<proteinExistence type="inferred from homology"/>
<reference evidence="9 10" key="1">
    <citation type="submission" date="2021-02" db="EMBL/GenBank/DDBJ databases">
        <title>Genome assembly of Pseudopithomyces chartarum.</title>
        <authorList>
            <person name="Jauregui R."/>
            <person name="Singh J."/>
            <person name="Voisey C."/>
        </authorList>
    </citation>
    <scope>NUCLEOTIDE SEQUENCE [LARGE SCALE GENOMIC DNA]</scope>
    <source>
        <strain evidence="9 10">AGR01</strain>
    </source>
</reference>
<evidence type="ECO:0000313" key="9">
    <source>
        <dbReference type="EMBL" id="KAK3201950.1"/>
    </source>
</evidence>
<protein>
    <recommendedName>
        <fullName evidence="8">TEA domain-containing protein</fullName>
    </recommendedName>
</protein>
<dbReference type="InterPro" id="IPR038096">
    <property type="entry name" value="TEA/ATTS_sf"/>
</dbReference>
<dbReference type="InterPro" id="IPR050937">
    <property type="entry name" value="TEC1_TEAD_TF"/>
</dbReference>
<dbReference type="AlphaFoldDB" id="A0AAN6RE58"/>
<evidence type="ECO:0000313" key="10">
    <source>
        <dbReference type="Proteomes" id="UP001280581"/>
    </source>
</evidence>
<dbReference type="GO" id="GO:0000978">
    <property type="term" value="F:RNA polymerase II cis-regulatory region sequence-specific DNA binding"/>
    <property type="evidence" value="ECO:0007669"/>
    <property type="project" value="TreeGrafter"/>
</dbReference>
<dbReference type="PANTHER" id="PTHR11834:SF0">
    <property type="entry name" value="PROTEIN SCALLOPED"/>
    <property type="match status" value="1"/>
</dbReference>
<sequence>MELHHHSCILPSNAPALPEPEPYIPSRGHFTGNIPTYFSSDKTEAQIELETKRLMKRLKKCEKYQKYRERQPSSLSNDKNDKKEQRWPDHLEEAFFRGLVRYPPMGRRKLMQDGQLRGRNELVATSIEMDTGEPRTRKQVSSHIQVLKPMLIDAPQILVYMSTEDMSSRGGRGRLTNSHSQHRNASSKYGTSQANVELHQSMGYLPSSVALARIQSYEESPYTVANFDMFVEASDIREHAFSQISNSRSQFDDVYVVDSTAWHKQYPEFKFHQLDDFKDHHVLVCDATIKVMTTKTPPGAELKITFDLHSQCDLSVYDSIECHTRFFENGKLASQPDGETRTYEEYKAKHGIMHVHFGSGFWVQKMRKLGDLLSKASAQEELAARTNYTERVRGELQNMTASQDIYGVRDGEEVCLLTILWRFSQTRTSNDAGRMAWRVINFGNRSDSWVKEEEMEHIRNAKELIPVSYTPTSLNMLTMPTPSQPLYPSIPLDYHHSFDNHQPPLDLDVLGLEAITAPDFSQPNSASSLVTDFSTAHSLPPLSHAQDPIGVSQSQDFTDINDFDFTSGHITISGCLEPAINLGTYDYAPSHPSTSLSLSLPTLSSMSTHLSTSDQALADLELSSLAGINAGMTTNCYATKPSWHHPSLISHLESAAEQFGTRNIAKAMVPCGQWETRETFESEDGHALLVSLQRHSRRQVALTTAAIRRKPRRRTIPPLPSPKLHLSHLIANVTLFSLPSITRAHLPIPLRLPCKAKPSRGKRQGNASSRNQVLPRQTKTQPGQTHNHPHRTMAAGDDLLQYLIVPTGASPYPSASASNSDTTPEASRGPHQSVGESSSSTTRAEKTPPAKRSRMEVDTQPGALPGQILSMEEFMTQRRLSEQAVARPQAQPQPAPEPRIISARSSKNTIELHEKYQALGIPRPEFVFQGGSVEGWVVKTLFLGRELSVQEACGSKQEAKEKLSEICLKVVKEMEEAGQLAKTPRAKKMKKGGEEPPTAQTEKESNINYIGQLLEYQRSINTPQPTYTDFQLGQSFSCEVTLDTHPHPFGSRTTFFTSKRAARHHAAACAVKHFQSVGTWPTEFTEVGGIRKKKASIPNPSIASPSPNPDPTAPTETATGTPSFAHRVATLSSLLSLPTPEWRFSPAPSHAPGFHTVACFFRDAGPHEGPIGERYVYDVSTHSIDPDPSPTKRTDCTRSPSSRAQRQATDIYSKTDT</sequence>
<feature type="region of interest" description="Disordered" evidence="7">
    <location>
        <begin position="65"/>
        <end position="86"/>
    </location>
</feature>
<evidence type="ECO:0000256" key="6">
    <source>
        <dbReference type="PROSITE-ProRule" id="PRU00505"/>
    </source>
</evidence>
<feature type="compositionally biased region" description="Polar residues" evidence="7">
    <location>
        <begin position="765"/>
        <end position="786"/>
    </location>
</feature>
<keyword evidence="3" id="KW-0805">Transcription regulation</keyword>
<dbReference type="SUPFAM" id="SSF54768">
    <property type="entry name" value="dsRNA-binding domain-like"/>
    <property type="match status" value="1"/>
</dbReference>
<keyword evidence="10" id="KW-1185">Reference proteome</keyword>
<dbReference type="InterPro" id="IPR000818">
    <property type="entry name" value="TEA/ATTS_dom"/>
</dbReference>
<dbReference type="SMART" id="SM00426">
    <property type="entry name" value="TEA"/>
    <property type="match status" value="1"/>
</dbReference>
<feature type="compositionally biased region" description="Low complexity" evidence="7">
    <location>
        <begin position="811"/>
        <end position="820"/>
    </location>
</feature>
<feature type="DNA-binding region" description="TEA" evidence="6">
    <location>
        <begin position="80"/>
        <end position="154"/>
    </location>
</feature>
<gene>
    <name evidence="9" type="ORF">GRF29_164g1192226</name>
</gene>
<dbReference type="Proteomes" id="UP001280581">
    <property type="component" value="Unassembled WGS sequence"/>
</dbReference>
<feature type="compositionally biased region" description="Basic and acidic residues" evidence="7">
    <location>
        <begin position="843"/>
        <end position="857"/>
    </location>
</feature>
<feature type="region of interest" description="Disordered" evidence="7">
    <location>
        <begin position="811"/>
        <end position="867"/>
    </location>
</feature>
<dbReference type="GO" id="GO:0005634">
    <property type="term" value="C:nucleus"/>
    <property type="evidence" value="ECO:0007669"/>
    <property type="project" value="UniProtKB-SubCell"/>
</dbReference>
<dbReference type="Gene3D" id="3.30.160.20">
    <property type="match status" value="1"/>
</dbReference>
<dbReference type="Gene3D" id="6.10.20.40">
    <property type="entry name" value="TEA/ATTS domain"/>
    <property type="match status" value="1"/>
</dbReference>
<evidence type="ECO:0000256" key="3">
    <source>
        <dbReference type="ARBA" id="ARBA00023015"/>
    </source>
</evidence>
<evidence type="ECO:0000256" key="1">
    <source>
        <dbReference type="ARBA" id="ARBA00004123"/>
    </source>
</evidence>
<evidence type="ECO:0000256" key="2">
    <source>
        <dbReference type="ARBA" id="ARBA00008421"/>
    </source>
</evidence>
<dbReference type="PANTHER" id="PTHR11834">
    <property type="entry name" value="TRANSCRIPTIONAL ENHANCER FACTOR TEF RELATED"/>
    <property type="match status" value="1"/>
</dbReference>
<feature type="region of interest" description="Disordered" evidence="7">
    <location>
        <begin position="1091"/>
        <end position="1121"/>
    </location>
</feature>
<dbReference type="PROSITE" id="PS51088">
    <property type="entry name" value="TEA_2"/>
    <property type="match status" value="1"/>
</dbReference>
<dbReference type="GO" id="GO:0000981">
    <property type="term" value="F:DNA-binding transcription factor activity, RNA polymerase II-specific"/>
    <property type="evidence" value="ECO:0007669"/>
    <property type="project" value="TreeGrafter"/>
</dbReference>
<feature type="region of interest" description="Disordered" evidence="7">
    <location>
        <begin position="1180"/>
        <end position="1217"/>
    </location>
</feature>
<evidence type="ECO:0000256" key="5">
    <source>
        <dbReference type="ARBA" id="ARBA00023242"/>
    </source>
</evidence>
<dbReference type="PRINTS" id="PR00065">
    <property type="entry name" value="TEADOMAIN"/>
</dbReference>
<organism evidence="9 10">
    <name type="scientific">Pseudopithomyces chartarum</name>
    <dbReference type="NCBI Taxonomy" id="1892770"/>
    <lineage>
        <taxon>Eukaryota</taxon>
        <taxon>Fungi</taxon>
        <taxon>Dikarya</taxon>
        <taxon>Ascomycota</taxon>
        <taxon>Pezizomycotina</taxon>
        <taxon>Dothideomycetes</taxon>
        <taxon>Pleosporomycetidae</taxon>
        <taxon>Pleosporales</taxon>
        <taxon>Massarineae</taxon>
        <taxon>Didymosphaeriaceae</taxon>
        <taxon>Pseudopithomyces</taxon>
    </lineage>
</organism>
<keyword evidence="5" id="KW-0539">Nucleus</keyword>
<feature type="compositionally biased region" description="Low complexity" evidence="7">
    <location>
        <begin position="1096"/>
        <end position="1105"/>
    </location>
</feature>
<feature type="region of interest" description="Disordered" evidence="7">
    <location>
        <begin position="879"/>
        <end position="900"/>
    </location>
</feature>